<accession>A0A923NMF1</accession>
<dbReference type="Gene3D" id="2.40.30.40">
    <property type="entry name" value="Peptidase M42, domain 2"/>
    <property type="match status" value="1"/>
</dbReference>
<feature type="binding site" evidence="8">
    <location>
        <position position="66"/>
    </location>
    <ligand>
        <name>Zn(2+)</name>
        <dbReference type="ChEBI" id="CHEBI:29105"/>
        <label>1</label>
    </ligand>
</feature>
<feature type="binding site" evidence="8">
    <location>
        <position position="213"/>
    </location>
    <ligand>
        <name>Zn(2+)</name>
        <dbReference type="ChEBI" id="CHEBI:29105"/>
        <label>2</label>
    </ligand>
</feature>
<feature type="binding site" evidence="8">
    <location>
        <position position="332"/>
    </location>
    <ligand>
        <name>Zn(2+)</name>
        <dbReference type="ChEBI" id="CHEBI:29105"/>
        <label>2</label>
    </ligand>
</feature>
<evidence type="ECO:0000313" key="9">
    <source>
        <dbReference type="EMBL" id="MBC6679847.1"/>
    </source>
</evidence>
<proteinExistence type="inferred from homology"/>
<dbReference type="PANTHER" id="PTHR32481">
    <property type="entry name" value="AMINOPEPTIDASE"/>
    <property type="match status" value="1"/>
</dbReference>
<dbReference type="GO" id="GO:0006508">
    <property type="term" value="P:proteolysis"/>
    <property type="evidence" value="ECO:0007669"/>
    <property type="project" value="UniProtKB-KW"/>
</dbReference>
<keyword evidence="2" id="KW-0031">Aminopeptidase</keyword>
<dbReference type="SUPFAM" id="SSF101821">
    <property type="entry name" value="Aminopeptidase/glucanase lid domain"/>
    <property type="match status" value="1"/>
</dbReference>
<feature type="binding site" evidence="8">
    <location>
        <position position="180"/>
    </location>
    <ligand>
        <name>Zn(2+)</name>
        <dbReference type="ChEBI" id="CHEBI:29105"/>
        <label>1</label>
    </ligand>
</feature>
<dbReference type="AlphaFoldDB" id="A0A923NMF1"/>
<dbReference type="GO" id="GO:0046872">
    <property type="term" value="F:metal ion binding"/>
    <property type="evidence" value="ECO:0007669"/>
    <property type="project" value="UniProtKB-UniRule"/>
</dbReference>
<evidence type="ECO:0000256" key="4">
    <source>
        <dbReference type="ARBA" id="ARBA00022723"/>
    </source>
</evidence>
<evidence type="ECO:0000313" key="10">
    <source>
        <dbReference type="Proteomes" id="UP000602647"/>
    </source>
</evidence>
<dbReference type="SUPFAM" id="SSF53187">
    <property type="entry name" value="Zn-dependent exopeptidases"/>
    <property type="match status" value="1"/>
</dbReference>
<keyword evidence="4 8" id="KW-0479">Metal-binding</keyword>
<gene>
    <name evidence="9" type="ORF">H9L42_08395</name>
</gene>
<dbReference type="InterPro" id="IPR023367">
    <property type="entry name" value="Peptidase_M42_dom2"/>
</dbReference>
<dbReference type="PIRSF" id="PIRSF001123">
    <property type="entry name" value="PepA_GA"/>
    <property type="match status" value="1"/>
</dbReference>
<name>A0A923NMF1_9FIRM</name>
<dbReference type="Pfam" id="PF05343">
    <property type="entry name" value="Peptidase_M42"/>
    <property type="match status" value="1"/>
</dbReference>
<dbReference type="PANTHER" id="PTHR32481:SF0">
    <property type="entry name" value="AMINOPEPTIDASE YPDE-RELATED"/>
    <property type="match status" value="1"/>
</dbReference>
<evidence type="ECO:0000256" key="8">
    <source>
        <dbReference type="PIRSR" id="PIRSR001123-2"/>
    </source>
</evidence>
<evidence type="ECO:0000256" key="6">
    <source>
        <dbReference type="PIRNR" id="PIRNR001123"/>
    </source>
</evidence>
<comment type="caution">
    <text evidence="9">The sequence shown here is derived from an EMBL/GenBank/DDBJ whole genome shotgun (WGS) entry which is preliminary data.</text>
</comment>
<evidence type="ECO:0000256" key="7">
    <source>
        <dbReference type="PIRSR" id="PIRSR001123-1"/>
    </source>
</evidence>
<keyword evidence="3" id="KW-0645">Protease</keyword>
<evidence type="ECO:0000256" key="3">
    <source>
        <dbReference type="ARBA" id="ARBA00022670"/>
    </source>
</evidence>
<comment type="similarity">
    <text evidence="1 6">Belongs to the peptidase M42 family.</text>
</comment>
<dbReference type="InterPro" id="IPR008007">
    <property type="entry name" value="Peptidase_M42"/>
</dbReference>
<dbReference type="GO" id="GO:0004177">
    <property type="term" value="F:aminopeptidase activity"/>
    <property type="evidence" value="ECO:0007669"/>
    <property type="project" value="UniProtKB-UniRule"/>
</dbReference>
<dbReference type="Proteomes" id="UP000602647">
    <property type="component" value="Unassembled WGS sequence"/>
</dbReference>
<organism evidence="9 10">
    <name type="scientific">Zhenpiania hominis</name>
    <dbReference type="NCBI Taxonomy" id="2763644"/>
    <lineage>
        <taxon>Bacteria</taxon>
        <taxon>Bacillati</taxon>
        <taxon>Bacillota</taxon>
        <taxon>Clostridia</taxon>
        <taxon>Peptostreptococcales</taxon>
        <taxon>Anaerovoracaceae</taxon>
        <taxon>Zhenpiania</taxon>
    </lineage>
</organism>
<evidence type="ECO:0000256" key="5">
    <source>
        <dbReference type="ARBA" id="ARBA00022801"/>
    </source>
</evidence>
<feature type="active site" description="Proton acceptor" evidence="7">
    <location>
        <position position="212"/>
    </location>
</feature>
<feature type="binding site" evidence="8">
    <location>
        <position position="180"/>
    </location>
    <ligand>
        <name>Zn(2+)</name>
        <dbReference type="ChEBI" id="CHEBI:29105"/>
        <label>2</label>
    </ligand>
</feature>
<protein>
    <submittedName>
        <fullName evidence="9">M42 family metallopeptidase</fullName>
    </submittedName>
</protein>
<dbReference type="EMBL" id="JACRYT010000007">
    <property type="protein sequence ID" value="MBC6679847.1"/>
    <property type="molecule type" value="Genomic_DNA"/>
</dbReference>
<reference evidence="9" key="1">
    <citation type="submission" date="2020-08" db="EMBL/GenBank/DDBJ databases">
        <title>Genome public.</title>
        <authorList>
            <person name="Liu C."/>
            <person name="Sun Q."/>
        </authorList>
    </citation>
    <scope>NUCLEOTIDE SEQUENCE</scope>
    <source>
        <strain evidence="9">BX12</strain>
    </source>
</reference>
<feature type="binding site" evidence="8">
    <location>
        <position position="235"/>
    </location>
    <ligand>
        <name>Zn(2+)</name>
        <dbReference type="ChEBI" id="CHEBI:29105"/>
        <label>1</label>
    </ligand>
</feature>
<keyword evidence="10" id="KW-1185">Reference proteome</keyword>
<evidence type="ECO:0000256" key="2">
    <source>
        <dbReference type="ARBA" id="ARBA00022438"/>
    </source>
</evidence>
<dbReference type="InterPro" id="IPR051464">
    <property type="entry name" value="Peptidase_M42_aminopept"/>
</dbReference>
<dbReference type="RefSeq" id="WP_187302949.1">
    <property type="nucleotide sequence ID" value="NZ_JACRYT010000007.1"/>
</dbReference>
<dbReference type="Gene3D" id="3.40.630.10">
    <property type="entry name" value="Zn peptidases"/>
    <property type="match status" value="1"/>
</dbReference>
<keyword evidence="5" id="KW-0378">Hydrolase</keyword>
<sequence>MKEQLKKDIQTLTQLISVDGSEAEVGRYIKQRLEAVCDKVEVSGMGTVTGFLKGSRPGKRAIVTAHMDEIGFIVKNITEDGFILFEKVGDFSNKVIPARKVWIQTEKGRVPGVIGLRAAHIMTPEEAGKVESTKQAYIDVGAFSKEEAQSYGIRLGDKIVLQSDFLEMSNPDLVCTKSLDNRTGCAILLQLLETIDKDALEGEIVAVFSVLEETTIAGMVSPATQIDPDYAIVLDTVPCGDVPDVNTARELPVYMDRGPVLILAQGDPDFRRYSCMHPALRRGLYDAADTLGMTLQELVISENLYITEESIMHTAGSGIPAATLAIPRRYSHTPVELLNINDAVKTAQLLKRFIEMQGGLDITFF</sequence>
<comment type="cofactor">
    <cofactor evidence="8">
        <name>a divalent metal cation</name>
        <dbReference type="ChEBI" id="CHEBI:60240"/>
    </cofactor>
    <text evidence="8">Binds 2 divalent metal cations per subunit.</text>
</comment>
<evidence type="ECO:0000256" key="1">
    <source>
        <dbReference type="ARBA" id="ARBA00006272"/>
    </source>
</evidence>